<evidence type="ECO:0000256" key="1">
    <source>
        <dbReference type="ARBA" id="ARBA00010088"/>
    </source>
</evidence>
<dbReference type="PANTHER" id="PTHR43248">
    <property type="entry name" value="2-SUCCINYL-6-HYDROXY-2,4-CYCLOHEXADIENE-1-CARBOXYLATE SYNTHASE"/>
    <property type="match status" value="1"/>
</dbReference>
<keyword evidence="5" id="KW-1185">Reference proteome</keyword>
<dbReference type="Proteomes" id="UP000298138">
    <property type="component" value="Unassembled WGS sequence"/>
</dbReference>
<dbReference type="GO" id="GO:0008233">
    <property type="term" value="F:peptidase activity"/>
    <property type="evidence" value="ECO:0007669"/>
    <property type="project" value="InterPro"/>
</dbReference>
<dbReference type="GO" id="GO:0006508">
    <property type="term" value="P:proteolysis"/>
    <property type="evidence" value="ECO:0007669"/>
    <property type="project" value="InterPro"/>
</dbReference>
<dbReference type="InterPro" id="IPR029058">
    <property type="entry name" value="AB_hydrolase_fold"/>
</dbReference>
<dbReference type="PANTHER" id="PTHR43248:SF2">
    <property type="entry name" value="PROLYL AMINOPEPTIDASE"/>
    <property type="match status" value="1"/>
</dbReference>
<organism evidence="4 5">
    <name type="scientific">Ascodesmis nigricans</name>
    <dbReference type="NCBI Taxonomy" id="341454"/>
    <lineage>
        <taxon>Eukaryota</taxon>
        <taxon>Fungi</taxon>
        <taxon>Dikarya</taxon>
        <taxon>Ascomycota</taxon>
        <taxon>Pezizomycotina</taxon>
        <taxon>Pezizomycetes</taxon>
        <taxon>Pezizales</taxon>
        <taxon>Ascodesmidaceae</taxon>
        <taxon>Ascodesmis</taxon>
    </lineage>
</organism>
<evidence type="ECO:0000256" key="2">
    <source>
        <dbReference type="ARBA" id="ARBA00022801"/>
    </source>
</evidence>
<dbReference type="InterPro" id="IPR051601">
    <property type="entry name" value="Serine_prot/Carboxylest_S33"/>
</dbReference>
<comment type="similarity">
    <text evidence="1">Belongs to the peptidase S33 family.</text>
</comment>
<keyword evidence="2 4" id="KW-0378">Hydrolase</keyword>
<evidence type="ECO:0000313" key="5">
    <source>
        <dbReference type="Proteomes" id="UP000298138"/>
    </source>
</evidence>
<dbReference type="SUPFAM" id="SSF53474">
    <property type="entry name" value="alpha/beta-Hydrolases"/>
    <property type="match status" value="1"/>
</dbReference>
<evidence type="ECO:0000313" key="4">
    <source>
        <dbReference type="EMBL" id="TGZ78654.1"/>
    </source>
</evidence>
<dbReference type="AlphaFoldDB" id="A0A4V3SI42"/>
<dbReference type="EMBL" id="ML220139">
    <property type="protein sequence ID" value="TGZ78654.1"/>
    <property type="molecule type" value="Genomic_DNA"/>
</dbReference>
<name>A0A4V3SI42_9PEZI</name>
<dbReference type="Pfam" id="PF00561">
    <property type="entry name" value="Abhydrolase_1"/>
    <property type="match status" value="1"/>
</dbReference>
<dbReference type="InterPro" id="IPR002410">
    <property type="entry name" value="Peptidase_S33"/>
</dbReference>
<dbReference type="InterPro" id="IPR000073">
    <property type="entry name" value="AB_hydrolase_1"/>
</dbReference>
<dbReference type="PRINTS" id="PR00793">
    <property type="entry name" value="PROAMNOPTASE"/>
</dbReference>
<sequence length="485" mass="54031">MSTNLAGAWTITGISVTNSTATLAPSRFPTLCDATHLHTTPQTTDPAAAGGLKVIDRWFDVPFDYTAPDREKIRVFTRNAISNKDNDNGEEGAKKPYCVYLQGGPGFECSAPKSHPLTDFMLGKGYQMLYIDQRGTGLSTPVSAMSLGKKGDVEEQARWLKGLRADNIVRDCEAIRQTLIGDQEKADRKKWSVVGQSFGGFCSVTYLSFYPEGLREVFTTGGMPPLVDNPDPVYERTYKSVVQRNAVYYKKYPQDVEGVKTILRFLDSKKITLPAGGVLSAERFLSLGLSFGGHGGIDSVHQTIQRVLNEIELFGDISYKMLGHIEGVLGFDENPLYAVMHEPIYCQGQASNWSAHRLKTDKFMWSSNDPQPTEPVYFTGEMVYPHVLDEYTELRQMKDVANKIAESTDWPPLYDVDQLKKNDVPVYAAIYVDDMYVDYAFSTETAGTIRGAKTFITNSMHHNAIRAKSAEVLGKLWALKVEEVD</sequence>
<reference evidence="4 5" key="1">
    <citation type="submission" date="2019-04" db="EMBL/GenBank/DDBJ databases">
        <title>Comparative genomics and transcriptomics to analyze fruiting body development in filamentous ascomycetes.</title>
        <authorList>
            <consortium name="DOE Joint Genome Institute"/>
            <person name="Lutkenhaus R."/>
            <person name="Traeger S."/>
            <person name="Breuer J."/>
            <person name="Kuo A."/>
            <person name="Lipzen A."/>
            <person name="Pangilinan J."/>
            <person name="Dilworth D."/>
            <person name="Sandor L."/>
            <person name="Poggeler S."/>
            <person name="Barry K."/>
            <person name="Grigoriev I.V."/>
            <person name="Nowrousian M."/>
        </authorList>
    </citation>
    <scope>NUCLEOTIDE SEQUENCE [LARGE SCALE GENOMIC DNA]</scope>
    <source>
        <strain evidence="4 5">CBS 389.68</strain>
    </source>
</reference>
<dbReference type="STRING" id="341454.A0A4V3SI42"/>
<dbReference type="OrthoDB" id="1898734at2759"/>
<dbReference type="Gene3D" id="3.40.50.1820">
    <property type="entry name" value="alpha/beta hydrolase"/>
    <property type="match status" value="1"/>
</dbReference>
<evidence type="ECO:0000259" key="3">
    <source>
        <dbReference type="Pfam" id="PF00561"/>
    </source>
</evidence>
<accession>A0A4V3SI42</accession>
<gene>
    <name evidence="4" type="ORF">EX30DRAFT_355962</name>
</gene>
<feature type="domain" description="AB hydrolase-1" evidence="3">
    <location>
        <begin position="101"/>
        <end position="246"/>
    </location>
</feature>
<dbReference type="InParanoid" id="A0A4V3SI42"/>
<proteinExistence type="inferred from homology"/>
<protein>
    <submittedName>
        <fullName evidence="4">Alpha/beta-hydrolase</fullName>
    </submittedName>
</protein>